<reference evidence="1" key="1">
    <citation type="submission" date="2021-03" db="EMBL/GenBank/DDBJ databases">
        <title>Chromosome level genome of the anhydrobiotic midge Polypedilum vanderplanki.</title>
        <authorList>
            <person name="Yoshida Y."/>
            <person name="Kikawada T."/>
            <person name="Gusev O."/>
        </authorList>
    </citation>
    <scope>NUCLEOTIDE SEQUENCE</scope>
    <source>
        <strain evidence="1">NIAS01</strain>
        <tissue evidence="1">Whole body or cell culture</tissue>
    </source>
</reference>
<dbReference type="Proteomes" id="UP001107558">
    <property type="component" value="Chromosome 2"/>
</dbReference>
<evidence type="ECO:0000313" key="2">
    <source>
        <dbReference type="Proteomes" id="UP001107558"/>
    </source>
</evidence>
<dbReference type="EMBL" id="JADBJN010000002">
    <property type="protein sequence ID" value="KAG5677900.1"/>
    <property type="molecule type" value="Genomic_DNA"/>
</dbReference>
<name>A0A9J6C6V5_POLVA</name>
<protein>
    <submittedName>
        <fullName evidence="1">Uncharacterized protein</fullName>
    </submittedName>
</protein>
<comment type="caution">
    <text evidence="1">The sequence shown here is derived from an EMBL/GenBank/DDBJ whole genome shotgun (WGS) entry which is preliminary data.</text>
</comment>
<dbReference type="AlphaFoldDB" id="A0A9J6C6V5"/>
<gene>
    <name evidence="1" type="ORF">PVAND_007616</name>
</gene>
<sequence>MSKTKQSTVGKLKLPSPTSNISGVKLLKSFAPSIRRRRQCDKEKLEIYNLEENENQFSNNVWDAISPITPPAAFKSAPLGKKHKTLNIIHKVMKETPKSSKLLSNE</sequence>
<evidence type="ECO:0000313" key="1">
    <source>
        <dbReference type="EMBL" id="KAG5677900.1"/>
    </source>
</evidence>
<keyword evidence="2" id="KW-1185">Reference proteome</keyword>
<proteinExistence type="predicted"/>
<organism evidence="1 2">
    <name type="scientific">Polypedilum vanderplanki</name>
    <name type="common">Sleeping chironomid midge</name>
    <dbReference type="NCBI Taxonomy" id="319348"/>
    <lineage>
        <taxon>Eukaryota</taxon>
        <taxon>Metazoa</taxon>
        <taxon>Ecdysozoa</taxon>
        <taxon>Arthropoda</taxon>
        <taxon>Hexapoda</taxon>
        <taxon>Insecta</taxon>
        <taxon>Pterygota</taxon>
        <taxon>Neoptera</taxon>
        <taxon>Endopterygota</taxon>
        <taxon>Diptera</taxon>
        <taxon>Nematocera</taxon>
        <taxon>Chironomoidea</taxon>
        <taxon>Chironomidae</taxon>
        <taxon>Chironominae</taxon>
        <taxon>Polypedilum</taxon>
        <taxon>Polypedilum</taxon>
    </lineage>
</organism>
<accession>A0A9J6C6V5</accession>